<dbReference type="PROSITE" id="PS51257">
    <property type="entry name" value="PROKAR_LIPOPROTEIN"/>
    <property type="match status" value="1"/>
</dbReference>
<name>A0A6L7GTG8_9ACTN</name>
<evidence type="ECO:0000256" key="1">
    <source>
        <dbReference type="SAM" id="MobiDB-lite"/>
    </source>
</evidence>
<dbReference type="EMBL" id="WMBR01000004">
    <property type="protein sequence ID" value="MXP22762.1"/>
    <property type="molecule type" value="Genomic_DNA"/>
</dbReference>
<feature type="region of interest" description="Disordered" evidence="1">
    <location>
        <begin position="133"/>
        <end position="152"/>
    </location>
</feature>
<keyword evidence="2" id="KW-0732">Signal</keyword>
<gene>
    <name evidence="3" type="ORF">GIY30_15580</name>
</gene>
<organism evidence="3 4">
    <name type="scientific">Gordonia mangrovi</name>
    <dbReference type="NCBI Taxonomy" id="2665643"/>
    <lineage>
        <taxon>Bacteria</taxon>
        <taxon>Bacillati</taxon>
        <taxon>Actinomycetota</taxon>
        <taxon>Actinomycetes</taxon>
        <taxon>Mycobacteriales</taxon>
        <taxon>Gordoniaceae</taxon>
        <taxon>Gordonia</taxon>
    </lineage>
</organism>
<evidence type="ECO:0000313" key="4">
    <source>
        <dbReference type="Proteomes" id="UP000475545"/>
    </source>
</evidence>
<feature type="chain" id="PRO_5026696323" description="Lipoprotein" evidence="2">
    <location>
        <begin position="24"/>
        <end position="212"/>
    </location>
</feature>
<keyword evidence="4" id="KW-1185">Reference proteome</keyword>
<evidence type="ECO:0000313" key="3">
    <source>
        <dbReference type="EMBL" id="MXP22762.1"/>
    </source>
</evidence>
<dbReference type="AlphaFoldDB" id="A0A6L7GTG8"/>
<sequence>MRRRVVVSAIAAAVLLIAGCAASTSTYTPTPTSVPTSAEVTVPAGPVELTEPSTALGFGDTAVLPANAFAATGPRAMFTVTGITPAEGVPDDISNGGTAYFLYVTVTSLAGQPIAAPSVIGLSGSPDGRTPTFTRAPTPNLTGCPATAPPEQMRRGESYTACLISVSDAGQRLERVIYWADTSSDTSLDYKSAPVVWAPPGLSAAPSSAPAG</sequence>
<feature type="signal peptide" evidence="2">
    <location>
        <begin position="1"/>
        <end position="23"/>
    </location>
</feature>
<reference evidence="3 4" key="1">
    <citation type="submission" date="2019-11" db="EMBL/GenBank/DDBJ databases">
        <title>Gordonia sp. nov., a novel actinobacterium isolated from mangrove soil in Hainan.</title>
        <authorList>
            <person name="Huang X."/>
            <person name="Xie Y."/>
            <person name="Chu X."/>
            <person name="Xiao K."/>
        </authorList>
    </citation>
    <scope>NUCLEOTIDE SEQUENCE [LARGE SCALE GENOMIC DNA]</scope>
    <source>
        <strain evidence="3 4">HNM0687</strain>
    </source>
</reference>
<evidence type="ECO:0000256" key="2">
    <source>
        <dbReference type="SAM" id="SignalP"/>
    </source>
</evidence>
<dbReference type="Proteomes" id="UP000475545">
    <property type="component" value="Unassembled WGS sequence"/>
</dbReference>
<comment type="caution">
    <text evidence="3">The sequence shown here is derived from an EMBL/GenBank/DDBJ whole genome shotgun (WGS) entry which is preliminary data.</text>
</comment>
<evidence type="ECO:0008006" key="5">
    <source>
        <dbReference type="Google" id="ProtNLM"/>
    </source>
</evidence>
<protein>
    <recommendedName>
        <fullName evidence="5">Lipoprotein</fullName>
    </recommendedName>
</protein>
<accession>A0A6L7GTG8</accession>
<proteinExistence type="predicted"/>